<proteinExistence type="predicted"/>
<keyword evidence="3" id="KW-1185">Reference proteome</keyword>
<name>A0A010S1P7_9PEZI</name>
<dbReference type="OrthoDB" id="10570308at2759"/>
<feature type="region of interest" description="Disordered" evidence="1">
    <location>
        <begin position="116"/>
        <end position="135"/>
    </location>
</feature>
<gene>
    <name evidence="2" type="ORF">CFIO01_11071</name>
</gene>
<dbReference type="AlphaFoldDB" id="A0A010S1P7"/>
<dbReference type="EMBL" id="JARH01000643">
    <property type="protein sequence ID" value="EXF78448.1"/>
    <property type="molecule type" value="Genomic_DNA"/>
</dbReference>
<dbReference type="Proteomes" id="UP000020467">
    <property type="component" value="Unassembled WGS sequence"/>
</dbReference>
<reference evidence="2 3" key="1">
    <citation type="submission" date="2014-02" db="EMBL/GenBank/DDBJ databases">
        <title>The genome sequence of Colletotrichum fioriniae PJ7.</title>
        <authorList>
            <person name="Baroncelli R."/>
            <person name="Thon M.R."/>
        </authorList>
    </citation>
    <scope>NUCLEOTIDE SEQUENCE [LARGE SCALE GENOMIC DNA]</scope>
    <source>
        <strain evidence="2 3">PJ7</strain>
    </source>
</reference>
<comment type="caution">
    <text evidence="2">The sequence shown here is derived from an EMBL/GenBank/DDBJ whole genome shotgun (WGS) entry which is preliminary data.</text>
</comment>
<sequence length="217" mass="23433">MTLPPDSAFHASPAYRSGSCLGNGMSTSLNLRRQCARQLSQLKRGPGMVKGHDLGTSCLAASVVMEAPLGSGTQRKRLHFGVLQNLPLPIVSALSPHITAESTWISNSVLQRTSELFPKSDSARSNGSTRSMTPNKANGNLIARQTELHHSGSGVWLALRYGTRGSKDSGRFHQDICLLKMNQTSTKATRLSEPDAAARETGKSLRDKSLVHAMLRK</sequence>
<protein>
    <submittedName>
        <fullName evidence="2">Uncharacterized protein</fullName>
    </submittedName>
</protein>
<evidence type="ECO:0000256" key="1">
    <source>
        <dbReference type="SAM" id="MobiDB-lite"/>
    </source>
</evidence>
<dbReference type="HOGENOM" id="CLU_1272182_0_0_1"/>
<evidence type="ECO:0000313" key="3">
    <source>
        <dbReference type="Proteomes" id="UP000020467"/>
    </source>
</evidence>
<accession>A0A010S1P7</accession>
<evidence type="ECO:0000313" key="2">
    <source>
        <dbReference type="EMBL" id="EXF78448.1"/>
    </source>
</evidence>
<dbReference type="KEGG" id="cfj:CFIO01_11071"/>
<organism evidence="2 3">
    <name type="scientific">Colletotrichum fioriniae PJ7</name>
    <dbReference type="NCBI Taxonomy" id="1445577"/>
    <lineage>
        <taxon>Eukaryota</taxon>
        <taxon>Fungi</taxon>
        <taxon>Dikarya</taxon>
        <taxon>Ascomycota</taxon>
        <taxon>Pezizomycotina</taxon>
        <taxon>Sordariomycetes</taxon>
        <taxon>Hypocreomycetidae</taxon>
        <taxon>Glomerellales</taxon>
        <taxon>Glomerellaceae</taxon>
        <taxon>Colletotrichum</taxon>
        <taxon>Colletotrichum acutatum species complex</taxon>
    </lineage>
</organism>
<feature type="compositionally biased region" description="Polar residues" evidence="1">
    <location>
        <begin position="123"/>
        <end position="135"/>
    </location>
</feature>